<accession>A0A1M5KKA0</accession>
<sequence length="236" mass="25020">MHKNYKGKNSSRNYSSSIKCYNKTPKNCNKLSESSLSSCNTGEQLCPFFVYPVNLCDCEMYNLLCNSMGRIVGLKLESSDCILKLRICKVNHCIIIGETPSGKGPIYIKISSIQYVDLGKEIYVNPLCNTYPPIQQGTQGLVGPKGPQGPAGPQGPKGDIGPQGIPGPQGPKGDIGPQGPAGPQGPKGDIGPQGPTGSKGPKGDIGPQGPAGPQGVKYVPSEYEKYTPPKKVPYKK</sequence>
<protein>
    <submittedName>
        <fullName evidence="2">Collagen triple helix repeat-containing protein</fullName>
    </submittedName>
</protein>
<keyword evidence="2" id="KW-0176">Collagen</keyword>
<feature type="compositionally biased region" description="Low complexity" evidence="1">
    <location>
        <begin position="154"/>
        <end position="163"/>
    </location>
</feature>
<dbReference type="EMBL" id="FQWX01000003">
    <property type="protein sequence ID" value="SHG53145.1"/>
    <property type="molecule type" value="Genomic_DNA"/>
</dbReference>
<dbReference type="Proteomes" id="UP000243255">
    <property type="component" value="Unassembled WGS sequence"/>
</dbReference>
<reference evidence="3" key="1">
    <citation type="submission" date="2016-11" db="EMBL/GenBank/DDBJ databases">
        <authorList>
            <person name="Varghese N."/>
            <person name="Submissions S."/>
        </authorList>
    </citation>
    <scope>NUCLEOTIDE SEQUENCE [LARGE SCALE GENOMIC DNA]</scope>
    <source>
        <strain evidence="3">DSM 2635</strain>
    </source>
</reference>
<evidence type="ECO:0000313" key="2">
    <source>
        <dbReference type="EMBL" id="SHG53145.1"/>
    </source>
</evidence>
<gene>
    <name evidence="2" type="ORF">SAMN04488530_10310</name>
</gene>
<dbReference type="PANTHER" id="PTHR24637">
    <property type="entry name" value="COLLAGEN"/>
    <property type="match status" value="1"/>
</dbReference>
<dbReference type="InterPro" id="IPR008160">
    <property type="entry name" value="Collagen"/>
</dbReference>
<keyword evidence="3" id="KW-1185">Reference proteome</keyword>
<dbReference type="RefSeq" id="WP_084120115.1">
    <property type="nucleotide sequence ID" value="NZ_BAABCH010000011.1"/>
</dbReference>
<dbReference type="PANTHER" id="PTHR24637:SF428">
    <property type="entry name" value="SCAVENGER RECEPTOR CLASS A MEMBER 3"/>
    <property type="match status" value="1"/>
</dbReference>
<dbReference type="Gene3D" id="1.20.5.320">
    <property type="entry name" value="6-Phosphogluconate Dehydrogenase, domain 3"/>
    <property type="match status" value="1"/>
</dbReference>
<feature type="region of interest" description="Disordered" evidence="1">
    <location>
        <begin position="138"/>
        <end position="236"/>
    </location>
</feature>
<name>A0A1M5KKA0_9FIRM</name>
<evidence type="ECO:0000313" key="3">
    <source>
        <dbReference type="Proteomes" id="UP000243255"/>
    </source>
</evidence>
<evidence type="ECO:0000256" key="1">
    <source>
        <dbReference type="SAM" id="MobiDB-lite"/>
    </source>
</evidence>
<dbReference type="Pfam" id="PF01391">
    <property type="entry name" value="Collagen"/>
    <property type="match status" value="1"/>
</dbReference>
<proteinExistence type="predicted"/>
<dbReference type="AlphaFoldDB" id="A0A1M5KKA0"/>
<organism evidence="2 3">
    <name type="scientific">Asaccharospora irregularis DSM 2635</name>
    <dbReference type="NCBI Taxonomy" id="1121321"/>
    <lineage>
        <taxon>Bacteria</taxon>
        <taxon>Bacillati</taxon>
        <taxon>Bacillota</taxon>
        <taxon>Clostridia</taxon>
        <taxon>Peptostreptococcales</taxon>
        <taxon>Peptostreptococcaceae</taxon>
        <taxon>Asaccharospora</taxon>
    </lineage>
</organism>
<dbReference type="STRING" id="1121321.SAMN04488530_10310"/>